<gene>
    <name evidence="1" type="ORF">A3I48_01690</name>
</gene>
<organism evidence="1 2">
    <name type="scientific">Candidatus Daviesbacteria bacterium RIFCSPLOWO2_02_FULL_36_7</name>
    <dbReference type="NCBI Taxonomy" id="1797792"/>
    <lineage>
        <taxon>Bacteria</taxon>
        <taxon>Candidatus Daviesiibacteriota</taxon>
    </lineage>
</organism>
<sequence>MTHPEQGPEHISLSVSLGMAYMLAELLDRPLNEASLKNTRPYGNTVMETWEVDDGQSFEIIRDERLERAERSQPIGSIAGLQGQRVLVFQQKPPINPCIKP</sequence>
<dbReference type="EMBL" id="MFDT01000014">
    <property type="protein sequence ID" value="OGE64960.1"/>
    <property type="molecule type" value="Genomic_DNA"/>
</dbReference>
<dbReference type="Proteomes" id="UP000178859">
    <property type="component" value="Unassembled WGS sequence"/>
</dbReference>
<proteinExistence type="predicted"/>
<comment type="caution">
    <text evidence="1">The sequence shown here is derived from an EMBL/GenBank/DDBJ whole genome shotgun (WGS) entry which is preliminary data.</text>
</comment>
<dbReference type="AlphaFoldDB" id="A0A1F5MI57"/>
<name>A0A1F5MI57_9BACT</name>
<reference evidence="1 2" key="1">
    <citation type="journal article" date="2016" name="Nat. Commun.">
        <title>Thousands of microbial genomes shed light on interconnected biogeochemical processes in an aquifer system.</title>
        <authorList>
            <person name="Anantharaman K."/>
            <person name="Brown C.T."/>
            <person name="Hug L.A."/>
            <person name="Sharon I."/>
            <person name="Castelle C.J."/>
            <person name="Probst A.J."/>
            <person name="Thomas B.C."/>
            <person name="Singh A."/>
            <person name="Wilkins M.J."/>
            <person name="Karaoz U."/>
            <person name="Brodie E.L."/>
            <person name="Williams K.H."/>
            <person name="Hubbard S.S."/>
            <person name="Banfield J.F."/>
        </authorList>
    </citation>
    <scope>NUCLEOTIDE SEQUENCE [LARGE SCALE GENOMIC DNA]</scope>
</reference>
<evidence type="ECO:0000313" key="1">
    <source>
        <dbReference type="EMBL" id="OGE64960.1"/>
    </source>
</evidence>
<evidence type="ECO:0000313" key="2">
    <source>
        <dbReference type="Proteomes" id="UP000178859"/>
    </source>
</evidence>
<accession>A0A1F5MI57</accession>
<protein>
    <submittedName>
        <fullName evidence="1">Uncharacterized protein</fullName>
    </submittedName>
</protein>